<comment type="catalytic activity">
    <reaction evidence="5">
        <text>ATP + H2O = ADP + phosphate + H(+)</text>
        <dbReference type="Rhea" id="RHEA:13065"/>
        <dbReference type="ChEBI" id="CHEBI:15377"/>
        <dbReference type="ChEBI" id="CHEBI:15378"/>
        <dbReference type="ChEBI" id="CHEBI:30616"/>
        <dbReference type="ChEBI" id="CHEBI:43474"/>
        <dbReference type="ChEBI" id="CHEBI:456216"/>
        <dbReference type="EC" id="3.6.4.12"/>
    </reaction>
    <physiologicalReaction direction="left-to-right" evidence="5">
        <dbReference type="Rhea" id="RHEA:13066"/>
    </physiologicalReaction>
</comment>
<dbReference type="InterPro" id="IPR045055">
    <property type="entry name" value="DNA2/NAM7-like"/>
</dbReference>
<keyword evidence="1" id="KW-0547">Nucleotide-binding</keyword>
<feature type="domain" description="Helicase ATP-binding" evidence="6">
    <location>
        <begin position="17"/>
        <end position="176"/>
    </location>
</feature>
<dbReference type="AlphaFoldDB" id="A0A8T0PU17"/>
<dbReference type="CDD" id="cd18808">
    <property type="entry name" value="SF1_C_Upf1"/>
    <property type="match status" value="1"/>
</dbReference>
<comment type="caution">
    <text evidence="7">The sequence shown here is derived from an EMBL/GenBank/DDBJ whole genome shotgun (WGS) entry which is preliminary data.</text>
</comment>
<proteinExistence type="predicted"/>
<protein>
    <recommendedName>
        <fullName evidence="6">Helicase ATP-binding domain-containing protein</fullName>
    </recommendedName>
</protein>
<evidence type="ECO:0000259" key="6">
    <source>
        <dbReference type="PROSITE" id="PS51192"/>
    </source>
</evidence>
<reference evidence="7" key="1">
    <citation type="submission" date="2020-05" db="EMBL/GenBank/DDBJ databases">
        <title>WGS assembly of Panicum virgatum.</title>
        <authorList>
            <person name="Lovell J.T."/>
            <person name="Jenkins J."/>
            <person name="Shu S."/>
            <person name="Juenger T.E."/>
            <person name="Schmutz J."/>
        </authorList>
    </citation>
    <scope>NUCLEOTIDE SEQUENCE</scope>
    <source>
        <strain evidence="7">AP13</strain>
    </source>
</reference>
<evidence type="ECO:0000256" key="5">
    <source>
        <dbReference type="ARBA" id="ARBA00048432"/>
    </source>
</evidence>
<dbReference type="PANTHER" id="PTHR10887:SF522">
    <property type="entry name" value="P-LOOP CONTAINING NUCLEOSIDE TRIPHOSPHATE HYDROLASES SUPERFAMILY PROTEIN"/>
    <property type="match status" value="1"/>
</dbReference>
<dbReference type="Pfam" id="PF13087">
    <property type="entry name" value="AAA_12"/>
    <property type="match status" value="1"/>
</dbReference>
<dbReference type="GO" id="GO:0016787">
    <property type="term" value="F:hydrolase activity"/>
    <property type="evidence" value="ECO:0007669"/>
    <property type="project" value="UniProtKB-KW"/>
</dbReference>
<feature type="non-terminal residue" evidence="7">
    <location>
        <position position="1"/>
    </location>
</feature>
<keyword evidence="8" id="KW-1185">Reference proteome</keyword>
<dbReference type="PROSITE" id="PS51192">
    <property type="entry name" value="HELICASE_ATP_BIND_1"/>
    <property type="match status" value="1"/>
</dbReference>
<gene>
    <name evidence="7" type="ORF">PVAP13_7NG024170</name>
</gene>
<dbReference type="FunFam" id="3.40.50.300:FF:000326">
    <property type="entry name" value="P-loop containing nucleoside triphosphate hydrolase"/>
    <property type="match status" value="1"/>
</dbReference>
<evidence type="ECO:0000256" key="3">
    <source>
        <dbReference type="ARBA" id="ARBA00022806"/>
    </source>
</evidence>
<evidence type="ECO:0000256" key="1">
    <source>
        <dbReference type="ARBA" id="ARBA00022741"/>
    </source>
</evidence>
<dbReference type="GO" id="GO:0005524">
    <property type="term" value="F:ATP binding"/>
    <property type="evidence" value="ECO:0007669"/>
    <property type="project" value="UniProtKB-KW"/>
</dbReference>
<evidence type="ECO:0000313" key="8">
    <source>
        <dbReference type="Proteomes" id="UP000823388"/>
    </source>
</evidence>
<dbReference type="SUPFAM" id="SSF52540">
    <property type="entry name" value="P-loop containing nucleoside triphosphate hydrolases"/>
    <property type="match status" value="1"/>
</dbReference>
<evidence type="ECO:0000313" key="7">
    <source>
        <dbReference type="EMBL" id="KAG2564428.1"/>
    </source>
</evidence>
<dbReference type="Pfam" id="PF13086">
    <property type="entry name" value="AAA_11"/>
    <property type="match status" value="1"/>
</dbReference>
<dbReference type="EMBL" id="CM029050">
    <property type="protein sequence ID" value="KAG2564428.1"/>
    <property type="molecule type" value="Genomic_DNA"/>
</dbReference>
<keyword evidence="4" id="KW-0067">ATP-binding</keyword>
<feature type="non-terminal residue" evidence="7">
    <location>
        <position position="378"/>
    </location>
</feature>
<dbReference type="GO" id="GO:0005694">
    <property type="term" value="C:chromosome"/>
    <property type="evidence" value="ECO:0007669"/>
    <property type="project" value="UniProtKB-ARBA"/>
</dbReference>
<dbReference type="InterPro" id="IPR041677">
    <property type="entry name" value="DNA2/NAM7_AAA_11"/>
</dbReference>
<dbReference type="InterPro" id="IPR041679">
    <property type="entry name" value="DNA2/NAM7-like_C"/>
</dbReference>
<dbReference type="GO" id="GO:0003678">
    <property type="term" value="F:DNA helicase activity"/>
    <property type="evidence" value="ECO:0007669"/>
    <property type="project" value="UniProtKB-EC"/>
</dbReference>
<dbReference type="InterPro" id="IPR014001">
    <property type="entry name" value="Helicase_ATP-bd"/>
</dbReference>
<dbReference type="PANTHER" id="PTHR10887">
    <property type="entry name" value="DNA2/NAM7 HELICASE FAMILY"/>
    <property type="match status" value="1"/>
</dbReference>
<evidence type="ECO:0000256" key="4">
    <source>
        <dbReference type="ARBA" id="ARBA00022840"/>
    </source>
</evidence>
<evidence type="ECO:0000256" key="2">
    <source>
        <dbReference type="ARBA" id="ARBA00022801"/>
    </source>
</evidence>
<keyword evidence="3" id="KW-0347">Helicase</keyword>
<dbReference type="Proteomes" id="UP000823388">
    <property type="component" value="Chromosome 7N"/>
</dbReference>
<keyword evidence="2" id="KW-0378">Hydrolase</keyword>
<accession>A0A8T0PU17</accession>
<dbReference type="InterPro" id="IPR027417">
    <property type="entry name" value="P-loop_NTPase"/>
</dbReference>
<name>A0A8T0PU17_PANVG</name>
<organism evidence="7 8">
    <name type="scientific">Panicum virgatum</name>
    <name type="common">Blackwell switchgrass</name>
    <dbReference type="NCBI Taxonomy" id="38727"/>
    <lineage>
        <taxon>Eukaryota</taxon>
        <taxon>Viridiplantae</taxon>
        <taxon>Streptophyta</taxon>
        <taxon>Embryophyta</taxon>
        <taxon>Tracheophyta</taxon>
        <taxon>Spermatophyta</taxon>
        <taxon>Magnoliopsida</taxon>
        <taxon>Liliopsida</taxon>
        <taxon>Poales</taxon>
        <taxon>Poaceae</taxon>
        <taxon>PACMAD clade</taxon>
        <taxon>Panicoideae</taxon>
        <taxon>Panicodae</taxon>
        <taxon>Paniceae</taxon>
        <taxon>Panicinae</taxon>
        <taxon>Panicum</taxon>
        <taxon>Panicum sect. Hiantes</taxon>
    </lineage>
</organism>
<sequence>FGLNKSQRDAVESCFSASECSKHSVRLIWGPPSTGKTKTALVFLLMILKSLRTHRTLVCAPTNTALVQLASRFVCLLEESTETSYLLVDVIMFGSNKHMDTNNNLSKILLDHRAKEKHARNKLLENAKLVFCTPCGSSRLTKNQQYDTLVIDEAAYLKECESLIPLAIRGIKHVVLIGDDKQLQPVVKIPIAEEAKYGRSLFERLSEIGHHKLLLDEQYRMHPHISNFPNKTFYSGMIKDRTEASGVPNIFIGHNFDHYSFINVREGTEKQIGMSLVNEAEAVVAETIVDRLAKTCTYKEEKISVGVVSLYAAQVNDLEERLDRFKEHEFLSVKVQTVDSCQGDEKDIIILSMVRCNHGGNIGFLDSDRRANVALTRA</sequence>
<dbReference type="Gene3D" id="3.40.50.300">
    <property type="entry name" value="P-loop containing nucleotide triphosphate hydrolases"/>
    <property type="match status" value="2"/>
</dbReference>
<dbReference type="InterPro" id="IPR047187">
    <property type="entry name" value="SF1_C_Upf1"/>
</dbReference>